<keyword evidence="2" id="KW-0479">Metal-binding</keyword>
<dbReference type="Pfam" id="PF14223">
    <property type="entry name" value="Retrotran_gag_2"/>
    <property type="match status" value="1"/>
</dbReference>
<accession>A0A8T0FD90</accession>
<proteinExistence type="predicted"/>
<evidence type="ECO:0000256" key="3">
    <source>
        <dbReference type="ARBA" id="ARBA00022801"/>
    </source>
</evidence>
<dbReference type="InterPro" id="IPR001584">
    <property type="entry name" value="Integrase_cat-core"/>
</dbReference>
<dbReference type="InterPro" id="IPR013103">
    <property type="entry name" value="RVT_2"/>
</dbReference>
<dbReference type="GO" id="GO:0003677">
    <property type="term" value="F:DNA binding"/>
    <property type="evidence" value="ECO:0007669"/>
    <property type="project" value="InterPro"/>
</dbReference>
<feature type="domain" description="Integrase catalytic" evidence="6">
    <location>
        <begin position="357"/>
        <end position="524"/>
    </location>
</feature>
<dbReference type="InterPro" id="IPR036397">
    <property type="entry name" value="RNaseH_sf"/>
</dbReference>
<evidence type="ECO:0000313" key="7">
    <source>
        <dbReference type="EMBL" id="KAF8789254.1"/>
    </source>
</evidence>
<evidence type="ECO:0000259" key="6">
    <source>
        <dbReference type="PROSITE" id="PS50994"/>
    </source>
</evidence>
<keyword evidence="8" id="KW-1185">Reference proteome</keyword>
<protein>
    <submittedName>
        <fullName evidence="7">Retrovirus-related Pol polyprotein like</fullName>
    </submittedName>
</protein>
<dbReference type="SUPFAM" id="SSF54171">
    <property type="entry name" value="DNA-binding domain"/>
    <property type="match status" value="1"/>
</dbReference>
<dbReference type="Pfam" id="PF25597">
    <property type="entry name" value="SH3_retrovirus"/>
    <property type="match status" value="1"/>
</dbReference>
<dbReference type="Pfam" id="PF00665">
    <property type="entry name" value="rve"/>
    <property type="match status" value="1"/>
</dbReference>
<dbReference type="Pfam" id="PF01429">
    <property type="entry name" value="MBD"/>
    <property type="match status" value="1"/>
</dbReference>
<dbReference type="InterPro" id="IPR012337">
    <property type="entry name" value="RNaseH-like_sf"/>
</dbReference>
<dbReference type="Pfam" id="PF22936">
    <property type="entry name" value="Pol_BBD"/>
    <property type="match status" value="1"/>
</dbReference>
<dbReference type="PROSITE" id="PS50994">
    <property type="entry name" value="INTEGRASE"/>
    <property type="match status" value="1"/>
</dbReference>
<reference evidence="7" key="2">
    <citation type="submission" date="2020-06" db="EMBL/GenBank/DDBJ databases">
        <authorList>
            <person name="Sheffer M."/>
        </authorList>
    </citation>
    <scope>NUCLEOTIDE SEQUENCE</scope>
</reference>
<dbReference type="InterPro" id="IPR054722">
    <property type="entry name" value="PolX-like_BBD"/>
</dbReference>
<keyword evidence="3" id="KW-0378">Hydrolase</keyword>
<dbReference type="GO" id="GO:0046872">
    <property type="term" value="F:metal ion binding"/>
    <property type="evidence" value="ECO:0007669"/>
    <property type="project" value="UniProtKB-KW"/>
</dbReference>
<dbReference type="Pfam" id="PF07727">
    <property type="entry name" value="RVT_2"/>
    <property type="match status" value="1"/>
</dbReference>
<feature type="domain" description="MBD" evidence="5">
    <location>
        <begin position="601"/>
        <end position="669"/>
    </location>
</feature>
<dbReference type="SUPFAM" id="SSF53098">
    <property type="entry name" value="Ribonuclease H-like"/>
    <property type="match status" value="1"/>
</dbReference>
<dbReference type="Proteomes" id="UP000807504">
    <property type="component" value="Unassembled WGS sequence"/>
</dbReference>
<evidence type="ECO:0000313" key="8">
    <source>
        <dbReference type="Proteomes" id="UP000807504"/>
    </source>
</evidence>
<dbReference type="GO" id="GO:0008233">
    <property type="term" value="F:peptidase activity"/>
    <property type="evidence" value="ECO:0007669"/>
    <property type="project" value="UniProtKB-KW"/>
</dbReference>
<dbReference type="PANTHER" id="PTHR42648:SF24">
    <property type="entry name" value="INTEGRASE CATALYTIC DOMAIN-CONTAINING PROTEIN"/>
    <property type="match status" value="1"/>
</dbReference>
<keyword evidence="1" id="KW-0645">Protease</keyword>
<dbReference type="Gene3D" id="3.30.890.10">
    <property type="entry name" value="Methyl-cpg-binding Protein 2, Chain A"/>
    <property type="match status" value="1"/>
</dbReference>
<comment type="caution">
    <text evidence="7">The sequence shown here is derived from an EMBL/GenBank/DDBJ whole genome shotgun (WGS) entry which is preliminary data.</text>
</comment>
<dbReference type="InterPro" id="IPR057670">
    <property type="entry name" value="SH3_retrovirus"/>
</dbReference>
<feature type="region of interest" description="Disordered" evidence="4">
    <location>
        <begin position="127"/>
        <end position="162"/>
    </location>
</feature>
<dbReference type="SMART" id="SM00391">
    <property type="entry name" value="MBD"/>
    <property type="match status" value="1"/>
</dbReference>
<dbReference type="Gene3D" id="3.30.420.10">
    <property type="entry name" value="Ribonuclease H-like superfamily/Ribonuclease H"/>
    <property type="match status" value="1"/>
</dbReference>
<dbReference type="PROSITE" id="PS50982">
    <property type="entry name" value="MBD"/>
    <property type="match status" value="1"/>
</dbReference>
<gene>
    <name evidence="7" type="ORF">HNY73_007203</name>
</gene>
<dbReference type="InterPro" id="IPR016177">
    <property type="entry name" value="DNA-bd_dom_sf"/>
</dbReference>
<dbReference type="EMBL" id="JABXBU010000012">
    <property type="protein sequence ID" value="KAF8789254.1"/>
    <property type="molecule type" value="Genomic_DNA"/>
</dbReference>
<dbReference type="InterPro" id="IPR039537">
    <property type="entry name" value="Retrotran_Ty1/copia-like"/>
</dbReference>
<reference evidence="7" key="1">
    <citation type="journal article" date="2020" name="bioRxiv">
        <title>Chromosome-level reference genome of the European wasp spider Argiope bruennichi: a resource for studies on range expansion and evolutionary adaptation.</title>
        <authorList>
            <person name="Sheffer M.M."/>
            <person name="Hoppe A."/>
            <person name="Krehenwinkel H."/>
            <person name="Uhl G."/>
            <person name="Kuss A.W."/>
            <person name="Jensen L."/>
            <person name="Jensen C."/>
            <person name="Gillespie R.G."/>
            <person name="Hoff K.J."/>
            <person name="Prost S."/>
        </authorList>
    </citation>
    <scope>NUCLEOTIDE SEQUENCE</scope>
</reference>
<dbReference type="GO" id="GO:0006508">
    <property type="term" value="P:proteolysis"/>
    <property type="evidence" value="ECO:0007669"/>
    <property type="project" value="UniProtKB-KW"/>
</dbReference>
<dbReference type="InterPro" id="IPR001739">
    <property type="entry name" value="Methyl_CpG_DNA-bd"/>
</dbReference>
<name>A0A8T0FD90_ARGBR</name>
<evidence type="ECO:0000256" key="1">
    <source>
        <dbReference type="ARBA" id="ARBA00022670"/>
    </source>
</evidence>
<dbReference type="GO" id="GO:0015074">
    <property type="term" value="P:DNA integration"/>
    <property type="evidence" value="ECO:0007669"/>
    <property type="project" value="InterPro"/>
</dbReference>
<evidence type="ECO:0000259" key="5">
    <source>
        <dbReference type="PROSITE" id="PS50982"/>
    </source>
</evidence>
<sequence>MDRGCWNFAIGEEKPYPEEATEKEKLEYEWRKQRCYTTIYQGVERKLLPLIRHTTDGKEAWNILKDNFEPVSKARLAVLIDEFFELRFNPEQEQIEFTHLEVERQLINESGRIQLKKKDSNITENAYNVGSSPGQEMSKKSLERSGNVLDPTRSPGQYKKNRNPKGVGPWCKYCSRKGHTESKCYKKSQKEKKAFNAESAFYVYNPSAEVFAVSKDLEQFLVDSASTSHFCRERDWFKNFRELSPTKALLADKRHTCEVKGVGDIDFCIKDVKGDVHITLKDVLYAPNIRRNLISGAKMDLAGLKINWCNDVMRDMSKNHSVKGLEHVNVKTKYEPCIACNLGKATRTSLKNIVYKRVTKSVLEKVHMDLWGPAPVNSLGGSKYFLSIIDDFSRKVDAFTLKNKNKVFTVFREYLSRVERELGLKLKSVRTDNGMEFCHKEFEKFLRELGIKSERTTIFTPELNGVSERFNRSSMDAVRTLLQDSGLQPRFWAEALQNYVYTKNRCIHKLTEGKTPIEIWNKLQPKAKIGIFMGYAVSRRGYRVWLPKEGKIEESIHVKIDETKNGVQTLFGKIKRYDYAWYQLDQTLKDGSYTKLQDDKTCLPENSPLLNISTWERLEKPRKQSKRVDVFYYPPSKERLRSLNDAKRYCEKNNLVFDPDQFNFKPTTVNTRFDQKSDSEEETSIDSNSLDEANCIDIFQHEIYMSEIPKTYAETQNSPDKSKWDEAMSEEIEMMQSRKVWDLVEPNSNMKVLGCRWVYNIKQDEKNNVRKYKSRLVAQGFKQRPGVDFTDVFAPL</sequence>
<dbReference type="AlphaFoldDB" id="A0A8T0FD90"/>
<evidence type="ECO:0000256" key="2">
    <source>
        <dbReference type="ARBA" id="ARBA00022723"/>
    </source>
</evidence>
<dbReference type="PANTHER" id="PTHR42648">
    <property type="entry name" value="TRANSPOSASE, PUTATIVE-RELATED"/>
    <property type="match status" value="1"/>
</dbReference>
<organism evidence="7 8">
    <name type="scientific">Argiope bruennichi</name>
    <name type="common">Wasp spider</name>
    <name type="synonym">Aranea bruennichi</name>
    <dbReference type="NCBI Taxonomy" id="94029"/>
    <lineage>
        <taxon>Eukaryota</taxon>
        <taxon>Metazoa</taxon>
        <taxon>Ecdysozoa</taxon>
        <taxon>Arthropoda</taxon>
        <taxon>Chelicerata</taxon>
        <taxon>Arachnida</taxon>
        <taxon>Araneae</taxon>
        <taxon>Araneomorphae</taxon>
        <taxon>Entelegynae</taxon>
        <taxon>Araneoidea</taxon>
        <taxon>Araneidae</taxon>
        <taxon>Argiope</taxon>
    </lineage>
</organism>
<evidence type="ECO:0000256" key="4">
    <source>
        <dbReference type="SAM" id="MobiDB-lite"/>
    </source>
</evidence>